<sequence>MQYSWLNGEVKGDQLSSESYNIDGLSASVETGYRMPVYQGKNSDVYVTPQAQVTWSGIKADDHREINGTRVTSSGDNNIQTRLGVKVSRDGVSDGDMGKDKLFTVYAEANWLNNSQQAGAVLNGVEVKQSGGRNLAELKLGTEGQLNKNVNLWTNVAQQLGDDGYSDTTLTVGFKYKF</sequence>
<dbReference type="PANTHER" id="PTHR35037">
    <property type="entry name" value="C-TERMINAL REGION OF AIDA-LIKE PROTEIN"/>
    <property type="match status" value="1"/>
</dbReference>
<dbReference type="SUPFAM" id="SSF103515">
    <property type="entry name" value="Autotransporter"/>
    <property type="match status" value="1"/>
</dbReference>
<dbReference type="Proteomes" id="UP000373449">
    <property type="component" value="Unassembled WGS sequence"/>
</dbReference>
<dbReference type="PANTHER" id="PTHR35037:SF3">
    <property type="entry name" value="C-TERMINAL REGION OF AIDA-LIKE PROTEIN"/>
    <property type="match status" value="1"/>
</dbReference>
<dbReference type="InterPro" id="IPR005546">
    <property type="entry name" value="Autotransporte_beta"/>
</dbReference>
<reference evidence="2 3" key="1">
    <citation type="submission" date="2019-03" db="EMBL/GenBank/DDBJ databases">
        <authorList>
            <consortium name="Pathogen Informatics"/>
        </authorList>
    </citation>
    <scope>NUCLEOTIDE SEQUENCE [LARGE SCALE GENOMIC DNA]</scope>
    <source>
        <strain evidence="2 3">NCTC12282</strain>
    </source>
</reference>
<evidence type="ECO:0000259" key="1">
    <source>
        <dbReference type="PROSITE" id="PS51208"/>
    </source>
</evidence>
<feature type="domain" description="Autotransporter" evidence="1">
    <location>
        <begin position="1"/>
        <end position="178"/>
    </location>
</feature>
<dbReference type="EMBL" id="CAADJA010000002">
    <property type="protein sequence ID" value="VFS45988.1"/>
    <property type="molecule type" value="Genomic_DNA"/>
</dbReference>
<dbReference type="AlphaFoldDB" id="A0A484ZCG6"/>
<evidence type="ECO:0000313" key="2">
    <source>
        <dbReference type="EMBL" id="VFS45988.1"/>
    </source>
</evidence>
<dbReference type="InterPro" id="IPR051551">
    <property type="entry name" value="Autotransporter_adhesion"/>
</dbReference>
<proteinExistence type="predicted"/>
<gene>
    <name evidence="2" type="primary">icsA_7</name>
    <name evidence="2" type="ORF">NCTC12282_00875</name>
</gene>
<dbReference type="Pfam" id="PF03797">
    <property type="entry name" value="Autotransporter"/>
    <property type="match status" value="1"/>
</dbReference>
<name>A0A484ZCG6_9GAMM</name>
<dbReference type="InterPro" id="IPR036709">
    <property type="entry name" value="Autotransporte_beta_dom_sf"/>
</dbReference>
<protein>
    <submittedName>
        <fullName evidence="2">Outer membrane protein IcsA autotransporter</fullName>
    </submittedName>
</protein>
<dbReference type="InterPro" id="IPR006315">
    <property type="entry name" value="OM_autotransptr_brl_dom"/>
</dbReference>
<evidence type="ECO:0000313" key="3">
    <source>
        <dbReference type="Proteomes" id="UP000373449"/>
    </source>
</evidence>
<organism evidence="2 3">
    <name type="scientific">Budvicia aquatica</name>
    <dbReference type="NCBI Taxonomy" id="82979"/>
    <lineage>
        <taxon>Bacteria</taxon>
        <taxon>Pseudomonadati</taxon>
        <taxon>Pseudomonadota</taxon>
        <taxon>Gammaproteobacteria</taxon>
        <taxon>Enterobacterales</taxon>
        <taxon>Budviciaceae</taxon>
        <taxon>Budvicia</taxon>
    </lineage>
</organism>
<dbReference type="NCBIfam" id="TIGR01414">
    <property type="entry name" value="autotrans_barl"/>
    <property type="match status" value="1"/>
</dbReference>
<accession>A0A484ZCG6</accession>
<dbReference type="GO" id="GO:0019867">
    <property type="term" value="C:outer membrane"/>
    <property type="evidence" value="ECO:0007669"/>
    <property type="project" value="InterPro"/>
</dbReference>
<dbReference type="PROSITE" id="PS51208">
    <property type="entry name" value="AUTOTRANSPORTER"/>
    <property type="match status" value="1"/>
</dbReference>
<dbReference type="Gene3D" id="2.40.128.130">
    <property type="entry name" value="Autotransporter beta-domain"/>
    <property type="match status" value="1"/>
</dbReference>